<evidence type="ECO:0000259" key="4">
    <source>
        <dbReference type="Pfam" id="PF00685"/>
    </source>
</evidence>
<evidence type="ECO:0000256" key="1">
    <source>
        <dbReference type="ARBA" id="ARBA00005771"/>
    </source>
</evidence>
<proteinExistence type="inferred from homology"/>
<dbReference type="PANTHER" id="PTHR11783">
    <property type="entry name" value="SULFOTRANSFERASE SULT"/>
    <property type="match status" value="1"/>
</dbReference>
<dbReference type="Pfam" id="PF00685">
    <property type="entry name" value="Sulfotransfer_1"/>
    <property type="match status" value="1"/>
</dbReference>
<gene>
    <name evidence="5" type="ORF">PZ740_09735</name>
</gene>
<keyword evidence="6" id="KW-1185">Reference proteome</keyword>
<organism evidence="5 6">
    <name type="scientific">Marinimicrococcus flavescens</name>
    <dbReference type="NCBI Taxonomy" id="3031815"/>
    <lineage>
        <taxon>Bacteria</taxon>
        <taxon>Pseudomonadati</taxon>
        <taxon>Pseudomonadota</taxon>
        <taxon>Alphaproteobacteria</taxon>
        <taxon>Geminicoccales</taxon>
        <taxon>Geminicoccaceae</taxon>
        <taxon>Marinimicrococcus</taxon>
    </lineage>
</organism>
<accession>A0AAP4D6K0</accession>
<dbReference type="EMBL" id="JARGEQ010000091">
    <property type="protein sequence ID" value="MDF1586661.1"/>
    <property type="molecule type" value="Genomic_DNA"/>
</dbReference>
<evidence type="ECO:0000256" key="3">
    <source>
        <dbReference type="SAM" id="MobiDB-lite"/>
    </source>
</evidence>
<name>A0AAP4D6K0_9PROT</name>
<dbReference type="InterPro" id="IPR027417">
    <property type="entry name" value="P-loop_NTPase"/>
</dbReference>
<dbReference type="Gene3D" id="3.40.50.300">
    <property type="entry name" value="P-loop containing nucleotide triphosphate hydrolases"/>
    <property type="match status" value="1"/>
</dbReference>
<dbReference type="RefSeq" id="WP_327789076.1">
    <property type="nucleotide sequence ID" value="NZ_JARGEQ010000091.1"/>
</dbReference>
<dbReference type="GO" id="GO:0008146">
    <property type="term" value="F:sulfotransferase activity"/>
    <property type="evidence" value="ECO:0007669"/>
    <property type="project" value="InterPro"/>
</dbReference>
<comment type="caution">
    <text evidence="5">The sequence shown here is derived from an EMBL/GenBank/DDBJ whole genome shotgun (WGS) entry which is preliminary data.</text>
</comment>
<dbReference type="AlphaFoldDB" id="A0AAP4D6K0"/>
<reference evidence="5 6" key="1">
    <citation type="submission" date="2023-03" db="EMBL/GenBank/DDBJ databases">
        <title>YIM 152171 draft genome.</title>
        <authorList>
            <person name="Yang Z."/>
        </authorList>
    </citation>
    <scope>NUCLEOTIDE SEQUENCE [LARGE SCALE GENOMIC DNA]</scope>
    <source>
        <strain evidence="5 6">YIM 152171</strain>
    </source>
</reference>
<sequence length="311" mass="36540">MVAFRDLWRDAAREALVHGLFFLPEERRVRLDRHLRGREELRRLRLADAVVVSYGKSGRTWLRVMLSRFYQKRFGLPERPMLEFDNLHRVQPQVPRILFSHNNYIRDVTDSWDNRRPFYDRKVVLLLRDPRDVAVSQYFQWQHRMRPWKKRINEYPAHGAEVSPFAFVMDPKIGMPSIIDFMELWERELERCNAVLLVRYEDLRADTGRELGRLLEFLGTPASAEELEDAVRFSSLENMRKLEGQGKLGFLGRRGKPGDKSDPQSFKTRRGKVGGWTDYFSPEEAKVIEAYLRQRPVFGYGGAGLTRPGTP</sequence>
<protein>
    <submittedName>
        <fullName evidence="5">Sulfotransferase domain-containing protein</fullName>
    </submittedName>
</protein>
<feature type="domain" description="Sulfotransferase" evidence="4">
    <location>
        <begin position="48"/>
        <end position="294"/>
    </location>
</feature>
<evidence type="ECO:0000256" key="2">
    <source>
        <dbReference type="ARBA" id="ARBA00022679"/>
    </source>
</evidence>
<evidence type="ECO:0000313" key="6">
    <source>
        <dbReference type="Proteomes" id="UP001301140"/>
    </source>
</evidence>
<keyword evidence="2" id="KW-0808">Transferase</keyword>
<evidence type="ECO:0000313" key="5">
    <source>
        <dbReference type="EMBL" id="MDF1586661.1"/>
    </source>
</evidence>
<comment type="similarity">
    <text evidence="1">Belongs to the sulfotransferase 1 family.</text>
</comment>
<dbReference type="InterPro" id="IPR000863">
    <property type="entry name" value="Sulfotransferase_dom"/>
</dbReference>
<dbReference type="Proteomes" id="UP001301140">
    <property type="component" value="Unassembled WGS sequence"/>
</dbReference>
<dbReference type="SUPFAM" id="SSF52540">
    <property type="entry name" value="P-loop containing nucleoside triphosphate hydrolases"/>
    <property type="match status" value="1"/>
</dbReference>
<feature type="region of interest" description="Disordered" evidence="3">
    <location>
        <begin position="251"/>
        <end position="272"/>
    </location>
</feature>